<keyword evidence="2" id="KW-1185">Reference proteome</keyword>
<comment type="caution">
    <text evidence="1">The sequence shown here is derived from an EMBL/GenBank/DDBJ whole genome shotgun (WGS) entry which is preliminary data.</text>
</comment>
<evidence type="ECO:0000313" key="2">
    <source>
        <dbReference type="Proteomes" id="UP001187192"/>
    </source>
</evidence>
<dbReference type="AlphaFoldDB" id="A0AA87ZR78"/>
<sequence length="104" mass="11812">MASHIITYHHIRQVTTKGLCCRRSCTYLVSCAISCDSKVRHNDRLSPVMSYVMLLLFRVQLQVSSCLMKDIDKSLILAVECWCPNQHAYKILVVCPSDISLGHD</sequence>
<accession>A0AA87ZR78</accession>
<organism evidence="1 2">
    <name type="scientific">Ficus carica</name>
    <name type="common">Common fig</name>
    <dbReference type="NCBI Taxonomy" id="3494"/>
    <lineage>
        <taxon>Eukaryota</taxon>
        <taxon>Viridiplantae</taxon>
        <taxon>Streptophyta</taxon>
        <taxon>Embryophyta</taxon>
        <taxon>Tracheophyta</taxon>
        <taxon>Spermatophyta</taxon>
        <taxon>Magnoliopsida</taxon>
        <taxon>eudicotyledons</taxon>
        <taxon>Gunneridae</taxon>
        <taxon>Pentapetalae</taxon>
        <taxon>rosids</taxon>
        <taxon>fabids</taxon>
        <taxon>Rosales</taxon>
        <taxon>Moraceae</taxon>
        <taxon>Ficeae</taxon>
        <taxon>Ficus</taxon>
    </lineage>
</organism>
<protein>
    <submittedName>
        <fullName evidence="1">Uncharacterized protein</fullName>
    </submittedName>
</protein>
<proteinExistence type="predicted"/>
<name>A0AA87ZR78_FICCA</name>
<reference evidence="1" key="1">
    <citation type="submission" date="2023-07" db="EMBL/GenBank/DDBJ databases">
        <title>draft genome sequence of fig (Ficus carica).</title>
        <authorList>
            <person name="Takahashi T."/>
            <person name="Nishimura K."/>
        </authorList>
    </citation>
    <scope>NUCLEOTIDE SEQUENCE</scope>
</reference>
<dbReference type="Proteomes" id="UP001187192">
    <property type="component" value="Unassembled WGS sequence"/>
</dbReference>
<evidence type="ECO:0000313" key="1">
    <source>
        <dbReference type="EMBL" id="GMN40938.1"/>
    </source>
</evidence>
<gene>
    <name evidence="1" type="ORF">TIFTF001_010171</name>
</gene>
<dbReference type="EMBL" id="BTGU01000012">
    <property type="protein sequence ID" value="GMN40938.1"/>
    <property type="molecule type" value="Genomic_DNA"/>
</dbReference>